<dbReference type="Gene3D" id="3.10.20.30">
    <property type="match status" value="1"/>
</dbReference>
<dbReference type="EMBL" id="CAJHOF010000004">
    <property type="protein sequence ID" value="CAD7287729.1"/>
    <property type="molecule type" value="Genomic_DNA"/>
</dbReference>
<protein>
    <recommendedName>
        <fullName evidence="3">Sulfur carrier protein ThiS</fullName>
    </recommendedName>
</protein>
<dbReference type="InterPro" id="IPR003749">
    <property type="entry name" value="ThiS/MoaD-like"/>
</dbReference>
<accession>A0ABM8Q4B3</accession>
<dbReference type="PANTHER" id="PTHR34472">
    <property type="entry name" value="SULFUR CARRIER PROTEIN THIS"/>
    <property type="match status" value="1"/>
</dbReference>
<organism evidence="1 2">
    <name type="scientific">Campylobacter majalis</name>
    <dbReference type="NCBI Taxonomy" id="2790656"/>
    <lineage>
        <taxon>Bacteria</taxon>
        <taxon>Pseudomonadati</taxon>
        <taxon>Campylobacterota</taxon>
        <taxon>Epsilonproteobacteria</taxon>
        <taxon>Campylobacterales</taxon>
        <taxon>Campylobacteraceae</taxon>
        <taxon>Campylobacter</taxon>
    </lineage>
</organism>
<evidence type="ECO:0000313" key="2">
    <source>
        <dbReference type="Proteomes" id="UP000789803"/>
    </source>
</evidence>
<dbReference type="CDD" id="cd00565">
    <property type="entry name" value="Ubl_ThiS"/>
    <property type="match status" value="1"/>
</dbReference>
<comment type="caution">
    <text evidence="1">The sequence shown here is derived from an EMBL/GenBank/DDBJ whole genome shotgun (WGS) entry which is preliminary data.</text>
</comment>
<reference evidence="1 2" key="1">
    <citation type="submission" date="2020-11" db="EMBL/GenBank/DDBJ databases">
        <authorList>
            <person name="Peeters C."/>
        </authorList>
    </citation>
    <scope>NUCLEOTIDE SEQUENCE [LARGE SCALE GENOMIC DNA]</scope>
    <source>
        <strain evidence="1 2">LMG 7974</strain>
    </source>
</reference>
<dbReference type="Proteomes" id="UP000789803">
    <property type="component" value="Unassembled WGS sequence"/>
</dbReference>
<proteinExistence type="predicted"/>
<dbReference type="InterPro" id="IPR016155">
    <property type="entry name" value="Mopterin_synth/thiamin_S_b"/>
</dbReference>
<evidence type="ECO:0000313" key="1">
    <source>
        <dbReference type="EMBL" id="CAD7287729.1"/>
    </source>
</evidence>
<dbReference type="RefSeq" id="WP_229932427.1">
    <property type="nucleotide sequence ID" value="NZ_CAJHOF010000004.1"/>
</dbReference>
<sequence>MIQITINSKQINLQDDISISKYLQLQGYNTDKIAIEADGEILPRLKWNETKISEFNKYEIVEFVGGG</sequence>
<dbReference type="SUPFAM" id="SSF54285">
    <property type="entry name" value="MoaD/ThiS"/>
    <property type="match status" value="1"/>
</dbReference>
<dbReference type="Pfam" id="PF02597">
    <property type="entry name" value="ThiS"/>
    <property type="match status" value="1"/>
</dbReference>
<dbReference type="InterPro" id="IPR012675">
    <property type="entry name" value="Beta-grasp_dom_sf"/>
</dbReference>
<dbReference type="InterPro" id="IPR010035">
    <property type="entry name" value="Thi_S"/>
</dbReference>
<dbReference type="PANTHER" id="PTHR34472:SF1">
    <property type="entry name" value="SULFUR CARRIER PROTEIN THIS"/>
    <property type="match status" value="1"/>
</dbReference>
<dbReference type="NCBIfam" id="TIGR01683">
    <property type="entry name" value="thiS"/>
    <property type="match status" value="1"/>
</dbReference>
<keyword evidence="2" id="KW-1185">Reference proteome</keyword>
<name>A0ABM8Q4B3_9BACT</name>
<evidence type="ECO:0008006" key="3">
    <source>
        <dbReference type="Google" id="ProtNLM"/>
    </source>
</evidence>
<gene>
    <name evidence="1" type="ORF">LMG7974_00610</name>
</gene>